<accession>A0AA40VLF6</accession>
<protein>
    <recommendedName>
        <fullName evidence="4">Ribosomally synthesized peptide with SipW-like signal peptide</fullName>
    </recommendedName>
</protein>
<dbReference type="RefSeq" id="WP_183499009.1">
    <property type="nucleotide sequence ID" value="NZ_JACIFH010000001.1"/>
</dbReference>
<organism evidence="2 3">
    <name type="scientific">Microbacterium invictum</name>
    <dbReference type="NCBI Taxonomy" id="515415"/>
    <lineage>
        <taxon>Bacteria</taxon>
        <taxon>Bacillati</taxon>
        <taxon>Actinomycetota</taxon>
        <taxon>Actinomycetes</taxon>
        <taxon>Micrococcales</taxon>
        <taxon>Microbacteriaceae</taxon>
        <taxon>Microbacterium</taxon>
    </lineage>
</organism>
<feature type="transmembrane region" description="Helical" evidence="1">
    <location>
        <begin position="24"/>
        <end position="46"/>
    </location>
</feature>
<keyword evidence="1" id="KW-1133">Transmembrane helix</keyword>
<keyword evidence="1" id="KW-0812">Transmembrane</keyword>
<evidence type="ECO:0008006" key="4">
    <source>
        <dbReference type="Google" id="ProtNLM"/>
    </source>
</evidence>
<evidence type="ECO:0000313" key="3">
    <source>
        <dbReference type="Proteomes" id="UP000549113"/>
    </source>
</evidence>
<proteinExistence type="predicted"/>
<gene>
    <name evidence="2" type="ORF">BKA10_001128</name>
</gene>
<reference evidence="2 3" key="1">
    <citation type="submission" date="2020-08" db="EMBL/GenBank/DDBJ databases">
        <title>Sequencing the genomes of 1000 actinobacteria strains.</title>
        <authorList>
            <person name="Klenk H.-P."/>
        </authorList>
    </citation>
    <scope>NUCLEOTIDE SEQUENCE [LARGE SCALE GENOMIC DNA]</scope>
    <source>
        <strain evidence="2 3">DSM 19600</strain>
    </source>
</reference>
<keyword evidence="1" id="KW-0472">Membrane</keyword>
<evidence type="ECO:0000313" key="2">
    <source>
        <dbReference type="EMBL" id="MBB4139334.1"/>
    </source>
</evidence>
<dbReference type="Proteomes" id="UP000549113">
    <property type="component" value="Unassembled WGS sequence"/>
</dbReference>
<dbReference type="AlphaFoldDB" id="A0AA40VLF6"/>
<comment type="caution">
    <text evidence="2">The sequence shown here is derived from an EMBL/GenBank/DDBJ whole genome shotgun (WGS) entry which is preliminary data.</text>
</comment>
<name>A0AA40VLF6_9MICO</name>
<keyword evidence="3" id="KW-1185">Reference proteome</keyword>
<dbReference type="EMBL" id="JACIFH010000001">
    <property type="protein sequence ID" value="MBB4139334.1"/>
    <property type="molecule type" value="Genomic_DNA"/>
</dbReference>
<evidence type="ECO:0000256" key="1">
    <source>
        <dbReference type="SAM" id="Phobius"/>
    </source>
</evidence>
<sequence length="182" mass="18576">MMIENTTTPVATADEPRKNKRRPIIAFALAALAVGGIGAAATSAAWTDNVFFSAQAEAATFNLQGSTDGGTTWKESKTESSIELTIPAGKLANLLPGEVRTIDLAVLNDSSVGAAITSSVRFTGTTFATNPTASVVGLAGSLASGANDDFQLVVTAPENWDVANQGKTATIIVTVSGEATND</sequence>